<reference evidence="8" key="1">
    <citation type="submission" date="2021-07" db="EMBL/GenBank/DDBJ databases">
        <title>Draft genome of Mortierella alpina, strain LL118, isolated from an aspen leaf litter sample.</title>
        <authorList>
            <person name="Yang S."/>
            <person name="Vinatzer B.A."/>
        </authorList>
    </citation>
    <scope>NUCLEOTIDE SEQUENCE</scope>
    <source>
        <strain evidence="8">LL118</strain>
    </source>
</reference>
<keyword evidence="4 6" id="KW-1133">Transmembrane helix</keyword>
<evidence type="ECO:0000256" key="6">
    <source>
        <dbReference type="SAM" id="Phobius"/>
    </source>
</evidence>
<comment type="subcellular location">
    <subcellularLocation>
        <location evidence="1">Membrane</location>
        <topology evidence="1">Multi-pass membrane protein</topology>
    </subcellularLocation>
</comment>
<dbReference type="InterPro" id="IPR020846">
    <property type="entry name" value="MFS_dom"/>
</dbReference>
<feature type="transmembrane region" description="Helical" evidence="6">
    <location>
        <begin position="216"/>
        <end position="238"/>
    </location>
</feature>
<feature type="transmembrane region" description="Helical" evidence="6">
    <location>
        <begin position="95"/>
        <end position="116"/>
    </location>
</feature>
<dbReference type="EMBL" id="JAIFTL010000056">
    <property type="protein sequence ID" value="KAG9324782.1"/>
    <property type="molecule type" value="Genomic_DNA"/>
</dbReference>
<name>A0A9P8A5M9_MORAP</name>
<protein>
    <recommendedName>
        <fullName evidence="7">Major facilitator superfamily (MFS) profile domain-containing protein</fullName>
    </recommendedName>
</protein>
<dbReference type="Proteomes" id="UP000717515">
    <property type="component" value="Unassembled WGS sequence"/>
</dbReference>
<feature type="transmembrane region" description="Helical" evidence="6">
    <location>
        <begin position="319"/>
        <end position="341"/>
    </location>
</feature>
<evidence type="ECO:0000256" key="3">
    <source>
        <dbReference type="ARBA" id="ARBA00022692"/>
    </source>
</evidence>
<dbReference type="AlphaFoldDB" id="A0A9P8A5M9"/>
<dbReference type="Pfam" id="PF07690">
    <property type="entry name" value="MFS_1"/>
    <property type="match status" value="1"/>
</dbReference>
<evidence type="ECO:0000256" key="2">
    <source>
        <dbReference type="ARBA" id="ARBA00022448"/>
    </source>
</evidence>
<feature type="transmembrane region" description="Helical" evidence="6">
    <location>
        <begin position="128"/>
        <end position="147"/>
    </location>
</feature>
<gene>
    <name evidence="8" type="ORF">KVV02_004655</name>
</gene>
<feature type="transmembrane region" description="Helical" evidence="6">
    <location>
        <begin position="57"/>
        <end position="75"/>
    </location>
</feature>
<dbReference type="FunFam" id="1.20.1250.20:FF:000013">
    <property type="entry name" value="MFS general substrate transporter"/>
    <property type="match status" value="1"/>
</dbReference>
<feature type="transmembrane region" description="Helical" evidence="6">
    <location>
        <begin position="353"/>
        <end position="370"/>
    </location>
</feature>
<evidence type="ECO:0000259" key="7">
    <source>
        <dbReference type="PROSITE" id="PS50850"/>
    </source>
</evidence>
<feature type="transmembrane region" description="Helical" evidence="6">
    <location>
        <begin position="376"/>
        <end position="400"/>
    </location>
</feature>
<sequence>MASLRIMSATDSKYRAALEGKIPVEYASEKVDVDAEHASELDPVAVGKLRRKIDFHLIPLIAVLYLCSFLDRVNIGNAKVAGLEHDIALTPVEYNWALSIFFVGYVLFEIPSNILLKKMGPRKWITIVMLAWGVIMMAMAAVTNAAGLLAARFFLGLAESGLFPGSVYLISLWYTRGEQALRNGLFFSTATMAGAFGGVLAYGIAQMDGIQGLHGWQWIFILEGLPTVLLTIVVWFYLPDFPSTAPFLNQQEKDLAVRRLIIDAGPATQTEFSWKQFRAVFVDWKVYMHMITYILSATPLYSLSLFLPSIVQGFKFNAITTQAMTAPAYVIACVFTIIFAFSSDRFRERGIHYAFPTLVGCLGYILLIVTKDSPVVNRYVSLTVTASGVFASVPAMLSWFTTNIGGHTKRGVATAAIISFGNIGGAIGGQIYRAEDAKNGFIRGHMICAVMMAISAVLTLTMKYFLIKENKRRDNLTPEEFEREAQGEELCDNHPGFRYYS</sequence>
<feature type="domain" description="Major facilitator superfamily (MFS) profile" evidence="7">
    <location>
        <begin position="57"/>
        <end position="471"/>
    </location>
</feature>
<evidence type="ECO:0000313" key="9">
    <source>
        <dbReference type="Proteomes" id="UP000717515"/>
    </source>
</evidence>
<evidence type="ECO:0000256" key="4">
    <source>
        <dbReference type="ARBA" id="ARBA00022989"/>
    </source>
</evidence>
<dbReference type="Gene3D" id="1.20.1250.20">
    <property type="entry name" value="MFS general substrate transporter like domains"/>
    <property type="match status" value="2"/>
</dbReference>
<evidence type="ECO:0000313" key="8">
    <source>
        <dbReference type="EMBL" id="KAG9324782.1"/>
    </source>
</evidence>
<dbReference type="GO" id="GO:0022857">
    <property type="term" value="F:transmembrane transporter activity"/>
    <property type="evidence" value="ECO:0007669"/>
    <property type="project" value="InterPro"/>
</dbReference>
<dbReference type="PANTHER" id="PTHR43791">
    <property type="entry name" value="PERMEASE-RELATED"/>
    <property type="match status" value="1"/>
</dbReference>
<dbReference type="FunFam" id="1.20.1250.20:FF:000034">
    <property type="entry name" value="MFS general substrate transporter"/>
    <property type="match status" value="1"/>
</dbReference>
<dbReference type="InterPro" id="IPR011701">
    <property type="entry name" value="MFS"/>
</dbReference>
<proteinExistence type="predicted"/>
<organism evidence="8 9">
    <name type="scientific">Mortierella alpina</name>
    <name type="common">Oleaginous fungus</name>
    <name type="synonym">Mortierella renispora</name>
    <dbReference type="NCBI Taxonomy" id="64518"/>
    <lineage>
        <taxon>Eukaryota</taxon>
        <taxon>Fungi</taxon>
        <taxon>Fungi incertae sedis</taxon>
        <taxon>Mucoromycota</taxon>
        <taxon>Mortierellomycotina</taxon>
        <taxon>Mortierellomycetes</taxon>
        <taxon>Mortierellales</taxon>
        <taxon>Mortierellaceae</taxon>
        <taxon>Mortierella</taxon>
    </lineage>
</organism>
<evidence type="ECO:0000256" key="5">
    <source>
        <dbReference type="ARBA" id="ARBA00023136"/>
    </source>
</evidence>
<feature type="transmembrane region" description="Helical" evidence="6">
    <location>
        <begin position="444"/>
        <end position="466"/>
    </location>
</feature>
<dbReference type="GO" id="GO:0016020">
    <property type="term" value="C:membrane"/>
    <property type="evidence" value="ECO:0007669"/>
    <property type="project" value="UniProtKB-SubCell"/>
</dbReference>
<keyword evidence="2" id="KW-0813">Transport</keyword>
<dbReference type="PANTHER" id="PTHR43791:SF49">
    <property type="entry name" value="TRANSPORTER, PUTATIVE (AFU_ORTHOLOGUE AFUA_4G04250)-RELATED"/>
    <property type="match status" value="1"/>
</dbReference>
<feature type="transmembrane region" description="Helical" evidence="6">
    <location>
        <begin position="412"/>
        <end position="432"/>
    </location>
</feature>
<dbReference type="PROSITE" id="PS50850">
    <property type="entry name" value="MFS"/>
    <property type="match status" value="1"/>
</dbReference>
<keyword evidence="3 6" id="KW-0812">Transmembrane</keyword>
<comment type="caution">
    <text evidence="8">The sequence shown here is derived from an EMBL/GenBank/DDBJ whole genome shotgun (WGS) entry which is preliminary data.</text>
</comment>
<keyword evidence="5 6" id="KW-0472">Membrane</keyword>
<dbReference type="InterPro" id="IPR036259">
    <property type="entry name" value="MFS_trans_sf"/>
</dbReference>
<feature type="transmembrane region" description="Helical" evidence="6">
    <location>
        <begin position="153"/>
        <end position="173"/>
    </location>
</feature>
<feature type="transmembrane region" description="Helical" evidence="6">
    <location>
        <begin position="185"/>
        <end position="204"/>
    </location>
</feature>
<dbReference type="SUPFAM" id="SSF103473">
    <property type="entry name" value="MFS general substrate transporter"/>
    <property type="match status" value="1"/>
</dbReference>
<feature type="transmembrane region" description="Helical" evidence="6">
    <location>
        <begin position="286"/>
        <end position="307"/>
    </location>
</feature>
<accession>A0A9P8A5M9</accession>
<evidence type="ECO:0000256" key="1">
    <source>
        <dbReference type="ARBA" id="ARBA00004141"/>
    </source>
</evidence>